<evidence type="ECO:0000256" key="2">
    <source>
        <dbReference type="ARBA" id="ARBA00022801"/>
    </source>
</evidence>
<keyword evidence="6" id="KW-1185">Reference proteome</keyword>
<evidence type="ECO:0000313" key="6">
    <source>
        <dbReference type="Proteomes" id="UP001365542"/>
    </source>
</evidence>
<comment type="caution">
    <text evidence="5">The sequence shown here is derived from an EMBL/GenBank/DDBJ whole genome shotgun (WGS) entry which is preliminary data.</text>
</comment>
<dbReference type="PROSITE" id="PS00122">
    <property type="entry name" value="CARBOXYLESTERASE_B_1"/>
    <property type="match status" value="1"/>
</dbReference>
<dbReference type="PANTHER" id="PTHR43142">
    <property type="entry name" value="CARBOXYLIC ESTER HYDROLASE"/>
    <property type="match status" value="1"/>
</dbReference>
<dbReference type="SUPFAM" id="SSF53474">
    <property type="entry name" value="alpha/beta-Hydrolases"/>
    <property type="match status" value="1"/>
</dbReference>
<feature type="chain" id="PRO_5043877833" description="Carboxylesterase type B domain-containing protein" evidence="3">
    <location>
        <begin position="25"/>
        <end position="704"/>
    </location>
</feature>
<dbReference type="InterPro" id="IPR019819">
    <property type="entry name" value="Carboxylesterase_B_CS"/>
</dbReference>
<reference evidence="5 6" key="1">
    <citation type="submission" date="2019-10" db="EMBL/GenBank/DDBJ databases">
        <authorList>
            <person name="Palmer J.M."/>
        </authorList>
    </citation>
    <scope>NUCLEOTIDE SEQUENCE [LARGE SCALE GENOMIC DNA]</scope>
    <source>
        <strain evidence="5 6">TWF694</strain>
    </source>
</reference>
<evidence type="ECO:0000259" key="4">
    <source>
        <dbReference type="Pfam" id="PF00135"/>
    </source>
</evidence>
<dbReference type="InterPro" id="IPR019826">
    <property type="entry name" value="Carboxylesterase_B_AS"/>
</dbReference>
<dbReference type="PROSITE" id="PS00941">
    <property type="entry name" value="CARBOXYLESTERASE_B_2"/>
    <property type="match status" value="1"/>
</dbReference>
<sequence length="704" mass="76550">MQRHLNLLVHLCTASATLLQLIQASTSSSSIDTTDLTLSILYDNDLYAEDSTRVSRALLIESTHSWTDAPAACNALGEELWSTSQGSFDAGLNNTLSYQIYLNKFTESQLFWFKSPSCTAINYKGEPQTADCHKRLPVLCTNSAPLANITVQDTSEQWHVPRKVGNSDEILTGFRDRAVFRFFGVRYAPKPERFTQSTVYAYSGGETSALEYGSQCIQNMNSAGVITGGEDCLFLNIWTPYLPGKAANTNNLKPIVLWVHGGGLVQGTANEPASDGGNTASRGDVVFIAINYRLGNFGWLGVNPSGSPIGDGTGNYGFGDMITALKWVKQNAKYFGGDASRVTIMGESGGGIAVRALLASKKTQGLIAGAINQSGSEALLANKADSEYPTLYDSATTSGAAVVSGLGCNKSEIGETLACLRSLNGTIIAEGAYVGNPIIDNFYFDHALGVDGKGYVVNVPLMAGVVRDELAIFNAALDGTTSVADFLNAITPTLTGANLTYLANSPAFQLPSEAPTLEEAVFNVTTRIITDYAFTCLSWATAYALETRKLVPEIYAYTVNRTYQPTIWTYPLCSPPLTAEKPLGDFDAEYYKCHAGELWYTFGNVKFTEHIDRDGLDILFSQYMLDLWASFMWTGNPNPNQDLLRARGFHTTLDRIAINGMWEKVDVGKDGGTMRVLQWNSVQTPFSDKEQCEAMGIPLNYYET</sequence>
<accession>A0AAV9XSI6</accession>
<dbReference type="GO" id="GO:0016787">
    <property type="term" value="F:hydrolase activity"/>
    <property type="evidence" value="ECO:0007669"/>
    <property type="project" value="UniProtKB-KW"/>
</dbReference>
<organism evidence="5 6">
    <name type="scientific">Orbilia ellipsospora</name>
    <dbReference type="NCBI Taxonomy" id="2528407"/>
    <lineage>
        <taxon>Eukaryota</taxon>
        <taxon>Fungi</taxon>
        <taxon>Dikarya</taxon>
        <taxon>Ascomycota</taxon>
        <taxon>Pezizomycotina</taxon>
        <taxon>Orbiliomycetes</taxon>
        <taxon>Orbiliales</taxon>
        <taxon>Orbiliaceae</taxon>
        <taxon>Orbilia</taxon>
    </lineage>
</organism>
<dbReference type="PANTHER" id="PTHR43142:SF3">
    <property type="entry name" value="PUTATIVE (AFU_ORTHOLOGUE AFUA_3G09070)-RELATED"/>
    <property type="match status" value="1"/>
</dbReference>
<dbReference type="Gene3D" id="3.40.50.1820">
    <property type="entry name" value="alpha/beta hydrolase"/>
    <property type="match status" value="1"/>
</dbReference>
<proteinExistence type="inferred from homology"/>
<dbReference type="Proteomes" id="UP001365542">
    <property type="component" value="Unassembled WGS sequence"/>
</dbReference>
<feature type="domain" description="Carboxylesterase type B" evidence="4">
    <location>
        <begin position="178"/>
        <end position="640"/>
    </location>
</feature>
<feature type="signal peptide" evidence="3">
    <location>
        <begin position="1"/>
        <end position="24"/>
    </location>
</feature>
<dbReference type="AlphaFoldDB" id="A0AAV9XSI6"/>
<dbReference type="Pfam" id="PF00135">
    <property type="entry name" value="COesterase"/>
    <property type="match status" value="1"/>
</dbReference>
<dbReference type="EMBL" id="JAVHJO010000001">
    <property type="protein sequence ID" value="KAK6544785.1"/>
    <property type="molecule type" value="Genomic_DNA"/>
</dbReference>
<evidence type="ECO:0000256" key="3">
    <source>
        <dbReference type="SAM" id="SignalP"/>
    </source>
</evidence>
<dbReference type="InterPro" id="IPR029058">
    <property type="entry name" value="AB_hydrolase_fold"/>
</dbReference>
<keyword evidence="2" id="KW-0378">Hydrolase</keyword>
<evidence type="ECO:0000256" key="1">
    <source>
        <dbReference type="ARBA" id="ARBA00005964"/>
    </source>
</evidence>
<comment type="similarity">
    <text evidence="1">Belongs to the type-B carboxylesterase/lipase family.</text>
</comment>
<evidence type="ECO:0000313" key="5">
    <source>
        <dbReference type="EMBL" id="KAK6544785.1"/>
    </source>
</evidence>
<name>A0AAV9XSI6_9PEZI</name>
<gene>
    <name evidence="5" type="ORF">TWF694_001468</name>
</gene>
<keyword evidence="3" id="KW-0732">Signal</keyword>
<dbReference type="InterPro" id="IPR002018">
    <property type="entry name" value="CarbesteraseB"/>
</dbReference>
<protein>
    <recommendedName>
        <fullName evidence="4">Carboxylesterase type B domain-containing protein</fullName>
    </recommendedName>
</protein>